<evidence type="ECO:0000313" key="1">
    <source>
        <dbReference type="EMBL" id="CAH6719196.1"/>
    </source>
</evidence>
<proteinExistence type="predicted"/>
<evidence type="ECO:0000313" key="2">
    <source>
        <dbReference type="Proteomes" id="UP001152531"/>
    </source>
</evidence>
<reference evidence="1" key="1">
    <citation type="submission" date="2022-06" db="EMBL/GenBank/DDBJ databases">
        <authorList>
            <person name="Legras J.-L."/>
            <person name="Devillers H."/>
            <person name="Grondin C."/>
        </authorList>
    </citation>
    <scope>NUCLEOTIDE SEQUENCE</scope>
    <source>
        <strain evidence="1">CLIB 1444</strain>
    </source>
</reference>
<gene>
    <name evidence="1" type="ORF">CLIB1444_02S03070</name>
</gene>
<sequence>MVNDNQFDTNTKFSHGGNLSIQDLPSPQEVVNSITANNNQQLTDNIDSGNQDHDESDDLSIKNNVRSKLTTSDIKLILYLIITIKPFKYIGDRSLSQTKKWELIQKRFSEIKQKSNDSSGNPGVIIPTVRTLQRQLSSAIKKCKLRNNSESLLNNKHDPIFRNIKEDSSLMDLELAVSELFELSETLKNGKIANSSLLELSLESHGNEGDNSNFNNNYHDHPLSMTLPNPQSLNPSLSPLNTIAPLNQNYSPYYVNQLPATIPPANFPPKINIRSMSQTTMISPLNSFNQPYNQFQISRSKSFDQGTHPKDFYRSEETLLDHSNITVLNDINNIRNSISAYLDSNSKPSSISSASTSAISPKLSNLNSSAHSSISNSSSSAYIVELIENLNNKSNDLKTKEQNRLSSYQQALENFNQQQYLINKQLIEKVVDNLKSNGDVENSKLISTLLPKK</sequence>
<dbReference type="EMBL" id="CALSDN010000002">
    <property type="protein sequence ID" value="CAH6719196.1"/>
    <property type="molecule type" value="Genomic_DNA"/>
</dbReference>
<accession>A0ACA9Y2K2</accession>
<organism evidence="1 2">
    <name type="scientific">[Candida] jaroonii</name>
    <dbReference type="NCBI Taxonomy" id="467808"/>
    <lineage>
        <taxon>Eukaryota</taxon>
        <taxon>Fungi</taxon>
        <taxon>Dikarya</taxon>
        <taxon>Ascomycota</taxon>
        <taxon>Saccharomycotina</taxon>
        <taxon>Pichiomycetes</taxon>
        <taxon>Debaryomycetaceae</taxon>
        <taxon>Yamadazyma</taxon>
    </lineage>
</organism>
<dbReference type="Proteomes" id="UP001152531">
    <property type="component" value="Unassembled WGS sequence"/>
</dbReference>
<name>A0ACA9Y2K2_9ASCO</name>
<protein>
    <submittedName>
        <fullName evidence="1">Uncharacterized protein</fullName>
    </submittedName>
</protein>
<comment type="caution">
    <text evidence="1">The sequence shown here is derived from an EMBL/GenBank/DDBJ whole genome shotgun (WGS) entry which is preliminary data.</text>
</comment>
<keyword evidence="2" id="KW-1185">Reference proteome</keyword>